<evidence type="ECO:0000313" key="2">
    <source>
        <dbReference type="Proteomes" id="UP000193411"/>
    </source>
</evidence>
<dbReference type="Gene3D" id="1.25.40.20">
    <property type="entry name" value="Ankyrin repeat-containing domain"/>
    <property type="match status" value="1"/>
</dbReference>
<gene>
    <name evidence="1" type="ORF">BCR44DRAFT_1202798</name>
</gene>
<reference evidence="1 2" key="1">
    <citation type="submission" date="2016-07" db="EMBL/GenBank/DDBJ databases">
        <title>Pervasive Adenine N6-methylation of Active Genes in Fungi.</title>
        <authorList>
            <consortium name="DOE Joint Genome Institute"/>
            <person name="Mondo S.J."/>
            <person name="Dannebaum R.O."/>
            <person name="Kuo R.C."/>
            <person name="Labutti K."/>
            <person name="Haridas S."/>
            <person name="Kuo A."/>
            <person name="Salamov A."/>
            <person name="Ahrendt S.R."/>
            <person name="Lipzen A."/>
            <person name="Sullivan W."/>
            <person name="Andreopoulos W.B."/>
            <person name="Clum A."/>
            <person name="Lindquist E."/>
            <person name="Daum C."/>
            <person name="Ramamoorthy G.K."/>
            <person name="Gryganskyi A."/>
            <person name="Culley D."/>
            <person name="Magnuson J.K."/>
            <person name="James T.Y."/>
            <person name="O'Malley M.A."/>
            <person name="Stajich J.E."/>
            <person name="Spatafora J.W."/>
            <person name="Visel A."/>
            <person name="Grigoriev I.V."/>
        </authorList>
    </citation>
    <scope>NUCLEOTIDE SEQUENCE [LARGE SCALE GENOMIC DNA]</scope>
    <source>
        <strain evidence="1 2">PL171</strain>
    </source>
</reference>
<sequence length="311" mass="33561">MLTEDLVLAILTTALRLRFPFVHSRSFGCRMRVADATAALVPVLNVVPRSICPELTHLTLMLMPWIDSDVAARLGDIWLLDTLHTKLTCPPWNRPVQYTLPKALSERALMGMVMFWIGGDVCWVTVRDDLEGVVDGACANGHVIVVEWWARRGKALDDLCEGSAADLLNVAAVAGHLDVVAALWHLASEQGCLRLLDGHATLARVILADRIHVLEWVLDQVEGSGIGISESEVTGAFMAAAAVGHQQALQVLLDRFGAALFTPAVAAFACAGGSVTFVEWCASKVEANATVAIFIPLQLLHCVGMWPCAHS</sequence>
<dbReference type="EMBL" id="MCFL01000036">
    <property type="protein sequence ID" value="ORZ33417.1"/>
    <property type="molecule type" value="Genomic_DNA"/>
</dbReference>
<comment type="caution">
    <text evidence="1">The sequence shown here is derived from an EMBL/GenBank/DDBJ whole genome shotgun (WGS) entry which is preliminary data.</text>
</comment>
<dbReference type="InterPro" id="IPR036770">
    <property type="entry name" value="Ankyrin_rpt-contain_sf"/>
</dbReference>
<proteinExistence type="predicted"/>
<accession>A0A1Y2HFQ5</accession>
<evidence type="ECO:0000313" key="1">
    <source>
        <dbReference type="EMBL" id="ORZ33417.1"/>
    </source>
</evidence>
<dbReference type="AlphaFoldDB" id="A0A1Y2HFQ5"/>
<evidence type="ECO:0008006" key="3">
    <source>
        <dbReference type="Google" id="ProtNLM"/>
    </source>
</evidence>
<dbReference type="Proteomes" id="UP000193411">
    <property type="component" value="Unassembled WGS sequence"/>
</dbReference>
<protein>
    <recommendedName>
        <fullName evidence="3">Ankyrin repeat-containing domain protein</fullName>
    </recommendedName>
</protein>
<organism evidence="1 2">
    <name type="scientific">Catenaria anguillulae PL171</name>
    <dbReference type="NCBI Taxonomy" id="765915"/>
    <lineage>
        <taxon>Eukaryota</taxon>
        <taxon>Fungi</taxon>
        <taxon>Fungi incertae sedis</taxon>
        <taxon>Blastocladiomycota</taxon>
        <taxon>Blastocladiomycetes</taxon>
        <taxon>Blastocladiales</taxon>
        <taxon>Catenariaceae</taxon>
        <taxon>Catenaria</taxon>
    </lineage>
</organism>
<name>A0A1Y2HFQ5_9FUNG</name>
<keyword evidence="2" id="KW-1185">Reference proteome</keyword>
<dbReference type="SUPFAM" id="SSF48403">
    <property type="entry name" value="Ankyrin repeat"/>
    <property type="match status" value="1"/>
</dbReference>